<dbReference type="EMBL" id="JAUSUL010000003">
    <property type="protein sequence ID" value="MDQ0316809.1"/>
    <property type="molecule type" value="Genomic_DNA"/>
</dbReference>
<accession>A0AAE3VQ92</accession>
<comment type="caution">
    <text evidence="1">The sequence shown here is derived from an EMBL/GenBank/DDBJ whole genome shotgun (WGS) entry which is preliminary data.</text>
</comment>
<name>A0AAE3VQ92_9HYPH</name>
<gene>
    <name evidence="1" type="ORF">J2S73_003285</name>
</gene>
<dbReference type="RefSeq" id="WP_306886685.1">
    <property type="nucleotide sequence ID" value="NZ_JAUSUL010000003.1"/>
</dbReference>
<sequence>MTGRSDATTKSGFVNRDMRCTARYISSALLFALALLVAPLALSAPASADLRLCNKTDAQVGVAVGYKSDENWVSEGWWNLPAQSCEVLLEGRLSARYYYLYALDYAQGGEWSGQAFMCTREKEFTITGIEDCLARGYERTGFVEIDTGEQASWTVHLTERTRSGIGGR</sequence>
<protein>
    <submittedName>
        <fullName evidence="1">Membrane protein</fullName>
    </submittedName>
</protein>
<proteinExistence type="predicted"/>
<dbReference type="Pfam" id="PF06282">
    <property type="entry name" value="DUF1036"/>
    <property type="match status" value="1"/>
</dbReference>
<evidence type="ECO:0000313" key="1">
    <source>
        <dbReference type="EMBL" id="MDQ0316809.1"/>
    </source>
</evidence>
<evidence type="ECO:0000313" key="2">
    <source>
        <dbReference type="Proteomes" id="UP001229244"/>
    </source>
</evidence>
<reference evidence="1" key="1">
    <citation type="submission" date="2023-07" db="EMBL/GenBank/DDBJ databases">
        <title>Genomic Encyclopedia of Type Strains, Phase IV (KMG-IV): sequencing the most valuable type-strain genomes for metagenomic binning, comparative biology and taxonomic classification.</title>
        <authorList>
            <person name="Goeker M."/>
        </authorList>
    </citation>
    <scope>NUCLEOTIDE SEQUENCE</scope>
    <source>
        <strain evidence="1">DSM 21202</strain>
    </source>
</reference>
<dbReference type="AlphaFoldDB" id="A0AAE3VQ92"/>
<organism evidence="1 2">
    <name type="scientific">Amorphus orientalis</name>
    <dbReference type="NCBI Taxonomy" id="649198"/>
    <lineage>
        <taxon>Bacteria</taxon>
        <taxon>Pseudomonadati</taxon>
        <taxon>Pseudomonadota</taxon>
        <taxon>Alphaproteobacteria</taxon>
        <taxon>Hyphomicrobiales</taxon>
        <taxon>Amorphaceae</taxon>
        <taxon>Amorphus</taxon>
    </lineage>
</organism>
<keyword evidence="2" id="KW-1185">Reference proteome</keyword>
<dbReference type="InterPro" id="IPR009380">
    <property type="entry name" value="DUF1036"/>
</dbReference>
<dbReference type="Proteomes" id="UP001229244">
    <property type="component" value="Unassembled WGS sequence"/>
</dbReference>